<dbReference type="InterPro" id="IPR048519">
    <property type="entry name" value="Gfd2/YDR514C-like_C"/>
</dbReference>
<dbReference type="VEuPathDB" id="FungiDB:F4678DRAFT_463473"/>
<feature type="domain" description="Gfd2/YDR514C-like C-terminal" evidence="1">
    <location>
        <begin position="298"/>
        <end position="480"/>
    </location>
</feature>
<dbReference type="Gene3D" id="3.30.420.10">
    <property type="entry name" value="Ribonuclease H-like superfamily/Ribonuclease H"/>
    <property type="match status" value="1"/>
</dbReference>
<dbReference type="AlphaFoldDB" id="A0A9W8NCZ2"/>
<evidence type="ECO:0000259" key="1">
    <source>
        <dbReference type="Pfam" id="PF21762"/>
    </source>
</evidence>
<evidence type="ECO:0000313" key="3">
    <source>
        <dbReference type="Proteomes" id="UP001148614"/>
    </source>
</evidence>
<dbReference type="GO" id="GO:0005634">
    <property type="term" value="C:nucleus"/>
    <property type="evidence" value="ECO:0007669"/>
    <property type="project" value="TreeGrafter"/>
</dbReference>
<dbReference type="Pfam" id="PF21762">
    <property type="entry name" value="DEDDh_C"/>
    <property type="match status" value="1"/>
</dbReference>
<name>A0A9W8NCZ2_9PEZI</name>
<sequence length="580" mass="65266">MASDTRTCWDPEDSDEDIYVSMTQKAAVPLHTPAPLPISTMEKSTEALMATPSDANPTTRSASELLCLEVGEVSEKGISFVPWKLVQGYPRMFSSKNSEQILQVFDQNLLNGRDWDLFAQCDAQTSKTGNSPLLLVPATQFEEYLSSIDAYLDEKLGAPEGLPRALLNLTFGEWDTPRPYFLGRADSANRIDELRKLSWTLPSTDISRLTPSCYQMYCDKMAEIYTSLNFAKVQKKREQARKKRIVRNKEYGRVLKRVQRYLGLRRAMSHVSPNSSLEHSKWNVSKPAPYKARDSVRFVCVDIEAYERDTRTITEIGLAVLDTEDLIETPPGENGKDWFSLIQPYHLRIHENRFIVNSKYVKGCPEAFNFGKSQIVPLKDIREVVDNIISGGDPEDQRPIVIVGHDIRMDLKFLLRIGYNPWSVPSIIDEIDTSHMLQRIERATNSRGLEAMCATVGIDGKNYHNGGNDAVYTLQAMIAMAVKWTVGGFDEEEDLFTQGTNEWTDGEMDDGGCAKRSVPPAEAVCTTKSEGKSDSLPMKYDEFANYSVDMSLALSSSVDRLKGHHAGSEGKDERLMQMIF</sequence>
<comment type="caution">
    <text evidence="2">The sequence shown here is derived from an EMBL/GenBank/DDBJ whole genome shotgun (WGS) entry which is preliminary data.</text>
</comment>
<keyword evidence="3" id="KW-1185">Reference proteome</keyword>
<protein>
    <recommendedName>
        <fullName evidence="1">Gfd2/YDR514C-like C-terminal domain-containing protein</fullName>
    </recommendedName>
</protein>
<reference evidence="2" key="1">
    <citation type="submission" date="2022-07" db="EMBL/GenBank/DDBJ databases">
        <title>Genome Sequence of Xylaria arbuscula.</title>
        <authorList>
            <person name="Buettner E."/>
        </authorList>
    </citation>
    <scope>NUCLEOTIDE SEQUENCE</scope>
    <source>
        <strain evidence="2">VT107</strain>
    </source>
</reference>
<accession>A0A9W8NCZ2</accession>
<dbReference type="EMBL" id="JANPWZ010001055">
    <property type="protein sequence ID" value="KAJ3569228.1"/>
    <property type="molecule type" value="Genomic_DNA"/>
</dbReference>
<dbReference type="PANTHER" id="PTHR28083">
    <property type="entry name" value="GOOD FOR FULL DBP5 ACTIVITY PROTEIN 2"/>
    <property type="match status" value="1"/>
</dbReference>
<dbReference type="InterPro" id="IPR040151">
    <property type="entry name" value="Gfd2/YDR514C-like"/>
</dbReference>
<dbReference type="PANTHER" id="PTHR28083:SF1">
    <property type="entry name" value="GOOD FOR FULL DBP5 ACTIVITY PROTEIN 2"/>
    <property type="match status" value="1"/>
</dbReference>
<dbReference type="InterPro" id="IPR036397">
    <property type="entry name" value="RNaseH_sf"/>
</dbReference>
<proteinExistence type="predicted"/>
<dbReference type="SUPFAM" id="SSF53098">
    <property type="entry name" value="Ribonuclease H-like"/>
    <property type="match status" value="1"/>
</dbReference>
<dbReference type="Proteomes" id="UP001148614">
    <property type="component" value="Unassembled WGS sequence"/>
</dbReference>
<dbReference type="InterPro" id="IPR012337">
    <property type="entry name" value="RNaseH-like_sf"/>
</dbReference>
<evidence type="ECO:0000313" key="2">
    <source>
        <dbReference type="EMBL" id="KAJ3569228.1"/>
    </source>
</evidence>
<dbReference type="GO" id="GO:0003676">
    <property type="term" value="F:nucleic acid binding"/>
    <property type="evidence" value="ECO:0007669"/>
    <property type="project" value="InterPro"/>
</dbReference>
<organism evidence="2 3">
    <name type="scientific">Xylaria arbuscula</name>
    <dbReference type="NCBI Taxonomy" id="114810"/>
    <lineage>
        <taxon>Eukaryota</taxon>
        <taxon>Fungi</taxon>
        <taxon>Dikarya</taxon>
        <taxon>Ascomycota</taxon>
        <taxon>Pezizomycotina</taxon>
        <taxon>Sordariomycetes</taxon>
        <taxon>Xylariomycetidae</taxon>
        <taxon>Xylariales</taxon>
        <taxon>Xylariaceae</taxon>
        <taxon>Xylaria</taxon>
    </lineage>
</organism>
<gene>
    <name evidence="2" type="ORF">NPX13_g6155</name>
</gene>